<proteinExistence type="predicted"/>
<name>A0A0P1ADU9_PLAHL</name>
<dbReference type="GeneID" id="36403804"/>
<evidence type="ECO:0000313" key="2">
    <source>
        <dbReference type="Proteomes" id="UP000054928"/>
    </source>
</evidence>
<organism evidence="1 2">
    <name type="scientific">Plasmopara halstedii</name>
    <name type="common">Downy mildew of sunflower</name>
    <dbReference type="NCBI Taxonomy" id="4781"/>
    <lineage>
        <taxon>Eukaryota</taxon>
        <taxon>Sar</taxon>
        <taxon>Stramenopiles</taxon>
        <taxon>Oomycota</taxon>
        <taxon>Peronosporomycetes</taxon>
        <taxon>Peronosporales</taxon>
        <taxon>Peronosporaceae</taxon>
        <taxon>Plasmopara</taxon>
    </lineage>
</organism>
<protein>
    <recommendedName>
        <fullName evidence="3">RxLR-like protein</fullName>
    </recommendedName>
</protein>
<dbReference type="RefSeq" id="XP_024575059.1">
    <property type="nucleotide sequence ID" value="XM_024724154.1"/>
</dbReference>
<reference evidence="2" key="1">
    <citation type="submission" date="2014-09" db="EMBL/GenBank/DDBJ databases">
        <authorList>
            <person name="Sharma Rahul"/>
            <person name="Thines Marco"/>
        </authorList>
    </citation>
    <scope>NUCLEOTIDE SEQUENCE [LARGE SCALE GENOMIC DNA]</scope>
</reference>
<dbReference type="AlphaFoldDB" id="A0A0P1ADU9"/>
<evidence type="ECO:0000313" key="1">
    <source>
        <dbReference type="EMBL" id="CEG38690.1"/>
    </source>
</evidence>
<dbReference type="Proteomes" id="UP000054928">
    <property type="component" value="Unassembled WGS sequence"/>
</dbReference>
<evidence type="ECO:0008006" key="3">
    <source>
        <dbReference type="Google" id="ProtNLM"/>
    </source>
</evidence>
<accession>A0A0P1ADU9</accession>
<dbReference type="EMBL" id="CCYD01000322">
    <property type="protein sequence ID" value="CEG38690.1"/>
    <property type="molecule type" value="Genomic_DNA"/>
</dbReference>
<sequence length="181" mass="21076">MHLKLAFKKHASSEYISSVEKALENLFQFPAFDYDVSNIFKNAEKLDIITGSIERSVLSEKYLNKVYEDFKMMKKRIPKGVHAEEITRRVLSKSLKDLLFIINVIKAQRIIDLGQIPNLQPELITLFKNYVFALWKSQGMKLDRLSKILAHTDDPENNLVKSYKLYLSMKTKLVLLDQTNH</sequence>
<keyword evidence="2" id="KW-1185">Reference proteome</keyword>